<protein>
    <recommendedName>
        <fullName evidence="1">Reverse transcriptase Ty1/copia-type domain-containing protein</fullName>
    </recommendedName>
</protein>
<dbReference type="STRING" id="157652.A0A371FIR8"/>
<dbReference type="Proteomes" id="UP000257109">
    <property type="component" value="Unassembled WGS sequence"/>
</dbReference>
<dbReference type="InterPro" id="IPR013103">
    <property type="entry name" value="RVT_2"/>
</dbReference>
<reference evidence="2" key="1">
    <citation type="submission" date="2018-05" db="EMBL/GenBank/DDBJ databases">
        <title>Draft genome of Mucuna pruriens seed.</title>
        <authorList>
            <person name="Nnadi N.E."/>
            <person name="Vos R."/>
            <person name="Hasami M.H."/>
            <person name="Devisetty U.K."/>
            <person name="Aguiy J.C."/>
        </authorList>
    </citation>
    <scope>NUCLEOTIDE SEQUENCE [LARGE SCALE GENOMIC DNA]</scope>
    <source>
        <strain evidence="2">JCA_2017</strain>
    </source>
</reference>
<dbReference type="Pfam" id="PF07727">
    <property type="entry name" value="RVT_2"/>
    <property type="match status" value="1"/>
</dbReference>
<feature type="domain" description="Reverse transcriptase Ty1/copia-type" evidence="1">
    <location>
        <begin position="11"/>
        <end position="138"/>
    </location>
</feature>
<feature type="non-terminal residue" evidence="2">
    <location>
        <position position="1"/>
    </location>
</feature>
<dbReference type="AlphaFoldDB" id="A0A371FIR8"/>
<evidence type="ECO:0000259" key="1">
    <source>
        <dbReference type="Pfam" id="PF07727"/>
    </source>
</evidence>
<keyword evidence="3" id="KW-1185">Reference proteome</keyword>
<dbReference type="EMBL" id="QJKJ01008934">
    <property type="protein sequence ID" value="RDX78204.1"/>
    <property type="molecule type" value="Genomic_DNA"/>
</dbReference>
<name>A0A371FIR8_MUCPR</name>
<comment type="caution">
    <text evidence="2">The sequence shown here is derived from an EMBL/GenBank/DDBJ whole genome shotgun (WGS) entry which is preliminary data.</text>
</comment>
<organism evidence="2 3">
    <name type="scientific">Mucuna pruriens</name>
    <name type="common">Velvet bean</name>
    <name type="synonym">Dolichos pruriens</name>
    <dbReference type="NCBI Taxonomy" id="157652"/>
    <lineage>
        <taxon>Eukaryota</taxon>
        <taxon>Viridiplantae</taxon>
        <taxon>Streptophyta</taxon>
        <taxon>Embryophyta</taxon>
        <taxon>Tracheophyta</taxon>
        <taxon>Spermatophyta</taxon>
        <taxon>Magnoliopsida</taxon>
        <taxon>eudicotyledons</taxon>
        <taxon>Gunneridae</taxon>
        <taxon>Pentapetalae</taxon>
        <taxon>rosids</taxon>
        <taxon>fabids</taxon>
        <taxon>Fabales</taxon>
        <taxon>Fabaceae</taxon>
        <taxon>Papilionoideae</taxon>
        <taxon>50 kb inversion clade</taxon>
        <taxon>NPAAA clade</taxon>
        <taxon>indigoferoid/millettioid clade</taxon>
        <taxon>Phaseoleae</taxon>
        <taxon>Mucuna</taxon>
    </lineage>
</organism>
<accession>A0A371FIR8</accession>
<sequence>MKDELKSMQDNDVWDLVELLEGVKPIDCKWIFKTKKDPKGNIERYNARLVAKGFAQKESIDYKETFSPVSSKDSCRIVMALIAHFDLDLHQMDVKTAFLNGDIDETIYMMQHENFVSNESKSMGYKLKKSIYVLKQASHRSQGILRLSQENYISKVLERFGMKDSKPGDTPIAKGDKFSLKQCPNNDLERDEMQKIPYALIVGSLMYAQK</sequence>
<gene>
    <name evidence="2" type="ORF">CR513_41548</name>
</gene>
<dbReference type="OrthoDB" id="411615at2759"/>
<proteinExistence type="predicted"/>
<evidence type="ECO:0000313" key="2">
    <source>
        <dbReference type="EMBL" id="RDX78204.1"/>
    </source>
</evidence>
<dbReference type="SUPFAM" id="SSF56672">
    <property type="entry name" value="DNA/RNA polymerases"/>
    <property type="match status" value="1"/>
</dbReference>
<dbReference type="InterPro" id="IPR043502">
    <property type="entry name" value="DNA/RNA_pol_sf"/>
</dbReference>
<evidence type="ECO:0000313" key="3">
    <source>
        <dbReference type="Proteomes" id="UP000257109"/>
    </source>
</evidence>